<dbReference type="PROSITE" id="PS51352">
    <property type="entry name" value="THIOREDOXIN_2"/>
    <property type="match status" value="1"/>
</dbReference>
<evidence type="ECO:0000256" key="5">
    <source>
        <dbReference type="SAM" id="SignalP"/>
    </source>
</evidence>
<keyword evidence="5" id="KW-0732">Signal</keyword>
<dbReference type="InterPro" id="IPR025380">
    <property type="entry name" value="DUF4369"/>
</dbReference>
<dbReference type="InterPro" id="IPR000866">
    <property type="entry name" value="AhpC/TSA"/>
</dbReference>
<evidence type="ECO:0000256" key="2">
    <source>
        <dbReference type="ARBA" id="ARBA00022748"/>
    </source>
</evidence>
<dbReference type="SUPFAM" id="SSF52833">
    <property type="entry name" value="Thioredoxin-like"/>
    <property type="match status" value="1"/>
</dbReference>
<dbReference type="InterPro" id="IPR036249">
    <property type="entry name" value="Thioredoxin-like_sf"/>
</dbReference>
<protein>
    <submittedName>
        <fullName evidence="7">AhpC/TSA family protein</fullName>
    </submittedName>
</protein>
<dbReference type="OrthoDB" id="750178at2"/>
<accession>A0A369PTM4</accession>
<dbReference type="RefSeq" id="WP_115403476.1">
    <property type="nucleotide sequence ID" value="NZ_QPKV01000005.1"/>
</dbReference>
<dbReference type="InterPro" id="IPR013766">
    <property type="entry name" value="Thioredoxin_domain"/>
</dbReference>
<evidence type="ECO:0000313" key="7">
    <source>
        <dbReference type="EMBL" id="RDC56011.1"/>
    </source>
</evidence>
<comment type="caution">
    <text evidence="7">The sequence shown here is derived from an EMBL/GenBank/DDBJ whole genome shotgun (WGS) entry which is preliminary data.</text>
</comment>
<evidence type="ECO:0000256" key="1">
    <source>
        <dbReference type="ARBA" id="ARBA00004196"/>
    </source>
</evidence>
<dbReference type="InterPro" id="IPR017937">
    <property type="entry name" value="Thioredoxin_CS"/>
</dbReference>
<evidence type="ECO:0000259" key="6">
    <source>
        <dbReference type="PROSITE" id="PS51352"/>
    </source>
</evidence>
<dbReference type="Gene3D" id="3.40.30.10">
    <property type="entry name" value="Glutaredoxin"/>
    <property type="match status" value="1"/>
</dbReference>
<reference evidence="7 8" key="1">
    <citation type="submission" date="2018-07" db="EMBL/GenBank/DDBJ databases">
        <title>Pedobacter sp. nov., isolated from soil.</title>
        <authorList>
            <person name="Zhou L.Y."/>
            <person name="Du Z.J."/>
        </authorList>
    </citation>
    <scope>NUCLEOTIDE SEQUENCE [LARGE SCALE GENOMIC DNA]</scope>
    <source>
        <strain evidence="7 8">JDX94</strain>
    </source>
</reference>
<dbReference type="AlphaFoldDB" id="A0A369PTM4"/>
<organism evidence="7 8">
    <name type="scientific">Pedobacter chinensis</name>
    <dbReference type="NCBI Taxonomy" id="2282421"/>
    <lineage>
        <taxon>Bacteria</taxon>
        <taxon>Pseudomonadati</taxon>
        <taxon>Bacteroidota</taxon>
        <taxon>Sphingobacteriia</taxon>
        <taxon>Sphingobacteriales</taxon>
        <taxon>Sphingobacteriaceae</taxon>
        <taxon>Pedobacter</taxon>
    </lineage>
</organism>
<keyword evidence="8" id="KW-1185">Reference proteome</keyword>
<dbReference type="Proteomes" id="UP000253961">
    <property type="component" value="Unassembled WGS sequence"/>
</dbReference>
<dbReference type="CDD" id="cd02966">
    <property type="entry name" value="TlpA_like_family"/>
    <property type="match status" value="1"/>
</dbReference>
<dbReference type="GO" id="GO:0017004">
    <property type="term" value="P:cytochrome complex assembly"/>
    <property type="evidence" value="ECO:0007669"/>
    <property type="project" value="UniProtKB-KW"/>
</dbReference>
<dbReference type="PANTHER" id="PTHR42852">
    <property type="entry name" value="THIOL:DISULFIDE INTERCHANGE PROTEIN DSBE"/>
    <property type="match status" value="1"/>
</dbReference>
<evidence type="ECO:0000256" key="4">
    <source>
        <dbReference type="ARBA" id="ARBA00023284"/>
    </source>
</evidence>
<proteinExistence type="predicted"/>
<name>A0A369PTM4_9SPHI</name>
<feature type="chain" id="PRO_5017059863" evidence="5">
    <location>
        <begin position="20"/>
        <end position="378"/>
    </location>
</feature>
<dbReference type="GO" id="GO:0016491">
    <property type="term" value="F:oxidoreductase activity"/>
    <property type="evidence" value="ECO:0007669"/>
    <property type="project" value="InterPro"/>
</dbReference>
<keyword evidence="3" id="KW-1015">Disulfide bond</keyword>
<dbReference type="PANTHER" id="PTHR42852:SF6">
    <property type="entry name" value="THIOL:DISULFIDE INTERCHANGE PROTEIN DSBE"/>
    <property type="match status" value="1"/>
</dbReference>
<dbReference type="Pfam" id="PF14289">
    <property type="entry name" value="DUF4369"/>
    <property type="match status" value="1"/>
</dbReference>
<dbReference type="PROSITE" id="PS00194">
    <property type="entry name" value="THIOREDOXIN_1"/>
    <property type="match status" value="1"/>
</dbReference>
<keyword evidence="4" id="KW-0676">Redox-active center</keyword>
<comment type="subcellular location">
    <subcellularLocation>
        <location evidence="1">Cell envelope</location>
    </subcellularLocation>
</comment>
<evidence type="ECO:0000256" key="3">
    <source>
        <dbReference type="ARBA" id="ARBA00023157"/>
    </source>
</evidence>
<dbReference type="GO" id="GO:0016209">
    <property type="term" value="F:antioxidant activity"/>
    <property type="evidence" value="ECO:0007669"/>
    <property type="project" value="InterPro"/>
</dbReference>
<gene>
    <name evidence="7" type="ORF">DU508_13805</name>
</gene>
<feature type="signal peptide" evidence="5">
    <location>
        <begin position="1"/>
        <end position="19"/>
    </location>
</feature>
<dbReference type="Pfam" id="PF00578">
    <property type="entry name" value="AhpC-TSA"/>
    <property type="match status" value="1"/>
</dbReference>
<sequence length="378" mass="41165">MKIKAFLLITSLLPFFAAAQGNNFSLSGKIGSLNAPAKAYLDYMDNGVNHEDSTILVNGAFRFKGSISGIASARLALDHDGGGKQRAVYTGDVIYIYFGKEQIMITSNDSLENAYFSGSNVYNEFLAYNKKIGGTIMALTKAANADFNSGTPEQQRDSAYMKAVANRFRNNIKARETKQFEFAKANPDSYFGLVALSESAGSDINVAKAEPVYMALSKNLRETDMGKELAQRIAANSATAVGATAPLFTQNDVVGKPISLESLRGKVVLVEFWASWCGPCRSENPNLVKDYAQYKNKGFEILSVSLDNSKENWLKAIDADGLPWLHVSDLKGWNNAVGRLYGIRAVPANFLLGKDGKVIASNLRGEDLNKKLASIFNN</sequence>
<feature type="domain" description="Thioredoxin" evidence="6">
    <location>
        <begin position="239"/>
        <end position="378"/>
    </location>
</feature>
<evidence type="ECO:0000313" key="8">
    <source>
        <dbReference type="Proteomes" id="UP000253961"/>
    </source>
</evidence>
<dbReference type="EMBL" id="QPKV01000005">
    <property type="protein sequence ID" value="RDC56011.1"/>
    <property type="molecule type" value="Genomic_DNA"/>
</dbReference>
<dbReference type="GO" id="GO:0030313">
    <property type="term" value="C:cell envelope"/>
    <property type="evidence" value="ECO:0007669"/>
    <property type="project" value="UniProtKB-SubCell"/>
</dbReference>
<dbReference type="InterPro" id="IPR050553">
    <property type="entry name" value="Thioredoxin_ResA/DsbE_sf"/>
</dbReference>
<keyword evidence="2" id="KW-0201">Cytochrome c-type biogenesis</keyword>